<keyword evidence="1" id="KW-0812">Transmembrane</keyword>
<dbReference type="KEGG" id="xbc:ELE36_17310"/>
<organism evidence="2 3">
    <name type="scientific">Pseudolysobacter antarcticus</name>
    <dbReference type="NCBI Taxonomy" id="2511995"/>
    <lineage>
        <taxon>Bacteria</taxon>
        <taxon>Pseudomonadati</taxon>
        <taxon>Pseudomonadota</taxon>
        <taxon>Gammaproteobacteria</taxon>
        <taxon>Lysobacterales</taxon>
        <taxon>Rhodanobacteraceae</taxon>
        <taxon>Pseudolysobacter</taxon>
    </lineage>
</organism>
<dbReference type="Proteomes" id="UP000291562">
    <property type="component" value="Chromosome"/>
</dbReference>
<evidence type="ECO:0000313" key="2">
    <source>
        <dbReference type="EMBL" id="QBB71980.1"/>
    </source>
</evidence>
<keyword evidence="1" id="KW-1133">Transmembrane helix</keyword>
<keyword evidence="1" id="KW-0472">Membrane</keyword>
<dbReference type="RefSeq" id="WP_129835515.1">
    <property type="nucleotide sequence ID" value="NZ_CP035704.1"/>
</dbReference>
<dbReference type="EMBL" id="CP035704">
    <property type="protein sequence ID" value="QBB71980.1"/>
    <property type="molecule type" value="Genomic_DNA"/>
</dbReference>
<proteinExistence type="predicted"/>
<feature type="transmembrane region" description="Helical" evidence="1">
    <location>
        <begin position="103"/>
        <end position="123"/>
    </location>
</feature>
<protein>
    <submittedName>
        <fullName evidence="2">Uncharacterized protein</fullName>
    </submittedName>
</protein>
<evidence type="ECO:0000256" key="1">
    <source>
        <dbReference type="SAM" id="Phobius"/>
    </source>
</evidence>
<dbReference type="AlphaFoldDB" id="A0A411HNC6"/>
<evidence type="ECO:0000313" key="3">
    <source>
        <dbReference type="Proteomes" id="UP000291562"/>
    </source>
</evidence>
<gene>
    <name evidence="2" type="ORF">ELE36_17310</name>
</gene>
<sequence length="157" mass="16595">MNFGEWLGVISLLVALLGTRQQRGEIGSATKVASTKFKAEINKYAAARRNKLTAMIDCPSFFLADVLFKIGALGILFWTIFSVNGATVTSENGLALRAGFNAAAHMAVSLLVGIIFGTLLNVYSAVKERMRLATLAGLSPASAFGPRTQVAAPSSID</sequence>
<name>A0A411HNC6_9GAMM</name>
<keyword evidence="3" id="KW-1185">Reference proteome</keyword>
<feature type="transmembrane region" description="Helical" evidence="1">
    <location>
        <begin position="61"/>
        <end position="83"/>
    </location>
</feature>
<reference evidence="2 3" key="1">
    <citation type="submission" date="2019-01" db="EMBL/GenBank/DDBJ databases">
        <title>Pseudolysobacter antarctica gen. nov., sp. nov., isolated from Fildes Peninsula, Antarctica.</title>
        <authorList>
            <person name="Wei Z."/>
            <person name="Peng F."/>
        </authorList>
    </citation>
    <scope>NUCLEOTIDE SEQUENCE [LARGE SCALE GENOMIC DNA]</scope>
    <source>
        <strain evidence="2 3">AQ6-296</strain>
    </source>
</reference>
<accession>A0A411HNC6</accession>